<dbReference type="PANTHER" id="PTHR46543:SF1">
    <property type="entry name" value="ZINC FINGER CCHC DOMAIN-CONTAINING PROTEIN 7"/>
    <property type="match status" value="1"/>
</dbReference>
<evidence type="ECO:0000313" key="9">
    <source>
        <dbReference type="Proteomes" id="UP000198323"/>
    </source>
</evidence>
<keyword evidence="4" id="KW-0863">Zinc-finger</keyword>
<accession>A0A226N4R6</accession>
<keyword evidence="6" id="KW-0539">Nucleus</keyword>
<dbReference type="GO" id="GO:0071031">
    <property type="term" value="P:nuclear mRNA surveillance of mRNA 3'-end processing"/>
    <property type="evidence" value="ECO:0007669"/>
    <property type="project" value="TreeGrafter"/>
</dbReference>
<dbReference type="GO" id="GO:0071038">
    <property type="term" value="P:TRAMP-dependent tRNA surveillance pathway"/>
    <property type="evidence" value="ECO:0007669"/>
    <property type="project" value="TreeGrafter"/>
</dbReference>
<gene>
    <name evidence="8" type="ORF">ASZ78_009380</name>
</gene>
<keyword evidence="9" id="KW-1185">Reference proteome</keyword>
<comment type="subcellular location">
    <subcellularLocation>
        <location evidence="1">Nucleus</location>
    </subcellularLocation>
</comment>
<dbReference type="EMBL" id="MCFN01000206">
    <property type="protein sequence ID" value="OXB62595.1"/>
    <property type="molecule type" value="Genomic_DNA"/>
</dbReference>
<dbReference type="GO" id="GO:0031499">
    <property type="term" value="C:TRAMP complex"/>
    <property type="evidence" value="ECO:0007669"/>
    <property type="project" value="TreeGrafter"/>
</dbReference>
<evidence type="ECO:0000256" key="5">
    <source>
        <dbReference type="ARBA" id="ARBA00022833"/>
    </source>
</evidence>
<evidence type="ECO:0000256" key="4">
    <source>
        <dbReference type="ARBA" id="ARBA00022771"/>
    </source>
</evidence>
<reference evidence="8 9" key="1">
    <citation type="submission" date="2016-07" db="EMBL/GenBank/DDBJ databases">
        <title>Disparate Historic Effective Population Sizes Predicted by Modern Levels of Genome Diversity for the Scaled Quail (Callipepla squamata) and the Northern Bobwhite (Colinus virginianus): Inferences from First and Second Generation Draft Genome Assemblies for Sympatric New World Quail.</title>
        <authorList>
            <person name="Oldeschulte D.L."/>
            <person name="Halley Y.A."/>
            <person name="Bhattarai E.K."/>
            <person name="Brashear W.A."/>
            <person name="Hill J."/>
            <person name="Metz R.P."/>
            <person name="Johnson C.D."/>
            <person name="Rollins D."/>
            <person name="Peterson M.J."/>
            <person name="Bickhart D.M."/>
            <person name="Decker J.E."/>
            <person name="Seabury C.M."/>
        </authorList>
    </citation>
    <scope>NUCLEOTIDE SEQUENCE [LARGE SCALE GENOMIC DNA]</scope>
    <source>
        <strain evidence="8 9">Texas</strain>
        <tissue evidence="8">Leg muscle</tissue>
    </source>
</reference>
<feature type="region of interest" description="Disordered" evidence="7">
    <location>
        <begin position="169"/>
        <end position="235"/>
    </location>
</feature>
<evidence type="ECO:0000256" key="7">
    <source>
        <dbReference type="SAM" id="MobiDB-lite"/>
    </source>
</evidence>
<dbReference type="GO" id="GO:0071036">
    <property type="term" value="P:nuclear polyadenylation-dependent snoRNA catabolic process"/>
    <property type="evidence" value="ECO:0007669"/>
    <property type="project" value="TreeGrafter"/>
</dbReference>
<feature type="compositionally biased region" description="Polar residues" evidence="7">
    <location>
        <begin position="217"/>
        <end position="235"/>
    </location>
</feature>
<dbReference type="GO" id="GO:0008270">
    <property type="term" value="F:zinc ion binding"/>
    <property type="evidence" value="ECO:0007669"/>
    <property type="project" value="UniProtKB-KW"/>
</dbReference>
<feature type="compositionally biased region" description="Polar residues" evidence="7">
    <location>
        <begin position="197"/>
        <end position="206"/>
    </location>
</feature>
<dbReference type="GO" id="GO:0003723">
    <property type="term" value="F:RNA binding"/>
    <property type="evidence" value="ECO:0007669"/>
    <property type="project" value="TreeGrafter"/>
</dbReference>
<dbReference type="Proteomes" id="UP000198323">
    <property type="component" value="Unassembled WGS sequence"/>
</dbReference>
<evidence type="ECO:0000256" key="2">
    <source>
        <dbReference type="ARBA" id="ARBA00022723"/>
    </source>
</evidence>
<keyword evidence="3" id="KW-0677">Repeat</keyword>
<dbReference type="GO" id="GO:0071035">
    <property type="term" value="P:nuclear polyadenylation-dependent rRNA catabolic process"/>
    <property type="evidence" value="ECO:0007669"/>
    <property type="project" value="TreeGrafter"/>
</dbReference>
<keyword evidence="2" id="KW-0479">Metal-binding</keyword>
<name>A0A226N4R6_CALSU</name>
<organism evidence="8 9">
    <name type="scientific">Callipepla squamata</name>
    <name type="common">Scaled quail</name>
    <dbReference type="NCBI Taxonomy" id="9009"/>
    <lineage>
        <taxon>Eukaryota</taxon>
        <taxon>Metazoa</taxon>
        <taxon>Chordata</taxon>
        <taxon>Craniata</taxon>
        <taxon>Vertebrata</taxon>
        <taxon>Euteleostomi</taxon>
        <taxon>Archelosauria</taxon>
        <taxon>Archosauria</taxon>
        <taxon>Dinosauria</taxon>
        <taxon>Saurischia</taxon>
        <taxon>Theropoda</taxon>
        <taxon>Coelurosauria</taxon>
        <taxon>Aves</taxon>
        <taxon>Neognathae</taxon>
        <taxon>Galloanserae</taxon>
        <taxon>Galliformes</taxon>
        <taxon>Odontophoridae</taxon>
        <taxon>Callipepla</taxon>
    </lineage>
</organism>
<keyword evidence="5" id="KW-0862">Zinc</keyword>
<dbReference type="STRING" id="9009.A0A226N4R6"/>
<evidence type="ECO:0000256" key="6">
    <source>
        <dbReference type="ARBA" id="ARBA00023242"/>
    </source>
</evidence>
<dbReference type="InterPro" id="IPR051644">
    <property type="entry name" value="TRAMP_AT-DNA-binding"/>
</dbReference>
<sequence length="294" mass="32800">MLWQVNSQQFSQLPKEHVTPLAMLFTEWERGKHDDKSLVQRFLTTLPRLTGTVQWSTSYWEDDNLVSRMFYECEDTEESDVYEDELYREESSSEQSVDSEVEFHLYSQVHYSQNLAEISSLEVTEEADLAEFTDQSSVVTVAPPEDKNIVELPDCDGQISDDPEIIVLSDTPEEDSVYKSKAQKSTSSLAKDKKHTQGSSGANNAKATECNALYPSGSDTEVSRQGPSGKLSSVGSGTLTVQEVMVIDDSSDDEEESTMSESDHIESWMLLGCSADDKDEDIMLNVEGTPVREG</sequence>
<dbReference type="OrthoDB" id="7608935at2759"/>
<evidence type="ECO:0000256" key="3">
    <source>
        <dbReference type="ARBA" id="ARBA00022737"/>
    </source>
</evidence>
<dbReference type="PANTHER" id="PTHR46543">
    <property type="entry name" value="ZINC FINGER CCHC DOMAIN-CONTAINING PROTEIN 7"/>
    <property type="match status" value="1"/>
</dbReference>
<protein>
    <submittedName>
        <fullName evidence="8">Uncharacterized protein</fullName>
    </submittedName>
</protein>
<dbReference type="GO" id="GO:0071037">
    <property type="term" value="P:nuclear polyadenylation-dependent snRNA catabolic process"/>
    <property type="evidence" value="ECO:0007669"/>
    <property type="project" value="TreeGrafter"/>
</dbReference>
<proteinExistence type="predicted"/>
<dbReference type="GO" id="GO:0071039">
    <property type="term" value="P:nuclear polyadenylation-dependent CUT catabolic process"/>
    <property type="evidence" value="ECO:0007669"/>
    <property type="project" value="TreeGrafter"/>
</dbReference>
<dbReference type="AlphaFoldDB" id="A0A226N4R6"/>
<evidence type="ECO:0000313" key="8">
    <source>
        <dbReference type="EMBL" id="OXB62595.1"/>
    </source>
</evidence>
<comment type="caution">
    <text evidence="8">The sequence shown here is derived from an EMBL/GenBank/DDBJ whole genome shotgun (WGS) entry which is preliminary data.</text>
</comment>
<evidence type="ECO:0000256" key="1">
    <source>
        <dbReference type="ARBA" id="ARBA00004123"/>
    </source>
</evidence>